<sequence length="269" mass="30340">MLPLYVKEAEGYSISVESDPKKSLELKKEPVLAWSNPVRSTTQGAVFVWLREGRPAALGCIYSHPHQKLPGRVIRHELHALDPEKLLVTRDSPNLWQPEAGLVRVELPGAPGPVATPGGRLVQLRKLAQEFVGHSVDRDMQKWDLRLLPTPLYRYPIAETGVVDGAVFALMSGGGTDPEVLLVIEARAVNGKLRWEYTCGRFSDWDLHVRHKDTEVFTYVAREAERPDKPRLQLYRIYPEKVVTPEGKLLARFRPTPGGMLQLIPFEDK</sequence>
<keyword evidence="2" id="KW-1185">Reference proteome</keyword>
<reference evidence="2" key="1">
    <citation type="submission" date="2017-06" db="EMBL/GenBank/DDBJ databases">
        <title>Genome analysis of Fimbriiglobus ruber SP5, the first member of the order Planctomycetales with confirmed chitinolytic capability.</title>
        <authorList>
            <person name="Ravin N.V."/>
            <person name="Rakitin A.L."/>
            <person name="Ivanova A.A."/>
            <person name="Beletsky A.V."/>
            <person name="Kulichevskaya I.S."/>
            <person name="Mardanov A.V."/>
            <person name="Dedysh S.N."/>
        </authorList>
    </citation>
    <scope>NUCLEOTIDE SEQUENCE [LARGE SCALE GENOMIC DNA]</scope>
    <source>
        <strain evidence="2">SP5</strain>
    </source>
</reference>
<organism evidence="1 2">
    <name type="scientific">Fimbriiglobus ruber</name>
    <dbReference type="NCBI Taxonomy" id="1908690"/>
    <lineage>
        <taxon>Bacteria</taxon>
        <taxon>Pseudomonadati</taxon>
        <taxon>Planctomycetota</taxon>
        <taxon>Planctomycetia</taxon>
        <taxon>Gemmatales</taxon>
        <taxon>Gemmataceae</taxon>
        <taxon>Fimbriiglobus</taxon>
    </lineage>
</organism>
<protein>
    <submittedName>
        <fullName evidence="1">Uncharacterized protein</fullName>
    </submittedName>
</protein>
<accession>A0A225DNL7</accession>
<name>A0A225DNL7_9BACT</name>
<dbReference type="EMBL" id="NIDE01000008">
    <property type="protein sequence ID" value="OWK40168.1"/>
    <property type="molecule type" value="Genomic_DNA"/>
</dbReference>
<dbReference type="AlphaFoldDB" id="A0A225DNL7"/>
<gene>
    <name evidence="1" type="ORF">FRUB_05087</name>
</gene>
<evidence type="ECO:0000313" key="1">
    <source>
        <dbReference type="EMBL" id="OWK40168.1"/>
    </source>
</evidence>
<comment type="caution">
    <text evidence="1">The sequence shown here is derived from an EMBL/GenBank/DDBJ whole genome shotgun (WGS) entry which is preliminary data.</text>
</comment>
<proteinExistence type="predicted"/>
<dbReference type="Proteomes" id="UP000214646">
    <property type="component" value="Unassembled WGS sequence"/>
</dbReference>
<evidence type="ECO:0000313" key="2">
    <source>
        <dbReference type="Proteomes" id="UP000214646"/>
    </source>
</evidence>